<comment type="caution">
    <text evidence="1">The sequence shown here is derived from an EMBL/GenBank/DDBJ whole genome shotgun (WGS) entry which is preliminary data.</text>
</comment>
<dbReference type="EMBL" id="CAUYUJ010015567">
    <property type="protein sequence ID" value="CAK0855616.1"/>
    <property type="molecule type" value="Genomic_DNA"/>
</dbReference>
<reference evidence="1" key="1">
    <citation type="submission" date="2023-10" db="EMBL/GenBank/DDBJ databases">
        <authorList>
            <person name="Chen Y."/>
            <person name="Shah S."/>
            <person name="Dougan E. K."/>
            <person name="Thang M."/>
            <person name="Chan C."/>
        </authorList>
    </citation>
    <scope>NUCLEOTIDE SEQUENCE [LARGE SCALE GENOMIC DNA]</scope>
</reference>
<evidence type="ECO:0008006" key="3">
    <source>
        <dbReference type="Google" id="ProtNLM"/>
    </source>
</evidence>
<name>A0ABN9U9A6_9DINO</name>
<organism evidence="1 2">
    <name type="scientific">Prorocentrum cordatum</name>
    <dbReference type="NCBI Taxonomy" id="2364126"/>
    <lineage>
        <taxon>Eukaryota</taxon>
        <taxon>Sar</taxon>
        <taxon>Alveolata</taxon>
        <taxon>Dinophyceae</taxon>
        <taxon>Prorocentrales</taxon>
        <taxon>Prorocentraceae</taxon>
        <taxon>Prorocentrum</taxon>
    </lineage>
</organism>
<evidence type="ECO:0000313" key="2">
    <source>
        <dbReference type="Proteomes" id="UP001189429"/>
    </source>
</evidence>
<evidence type="ECO:0000313" key="1">
    <source>
        <dbReference type="EMBL" id="CAK0855616.1"/>
    </source>
</evidence>
<proteinExistence type="predicted"/>
<protein>
    <recommendedName>
        <fullName evidence="3">Anaphase-promoting complex subunit 1</fullName>
    </recommendedName>
</protein>
<keyword evidence="2" id="KW-1185">Reference proteome</keyword>
<gene>
    <name evidence="1" type="ORF">PCOR1329_LOCUS46290</name>
</gene>
<sequence length="109" mass="11567">MPTERCSSSQVLMLCRRVGLPLDAAAAAAAAAWSPEAVAGVLMNIPEPARTDETDYYCVPSDADSSSSRVLMVCRRFGFAAGCSSSLELRSRYNLLTGIAELAMSDESV</sequence>
<dbReference type="Proteomes" id="UP001189429">
    <property type="component" value="Unassembled WGS sequence"/>
</dbReference>
<accession>A0ABN9U9A6</accession>